<feature type="chain" id="PRO_5044759117" evidence="2">
    <location>
        <begin position="22"/>
        <end position="103"/>
    </location>
</feature>
<keyword evidence="4" id="KW-1185">Reference proteome</keyword>
<dbReference type="AlphaFoldDB" id="A0ABD2I2Z2"/>
<evidence type="ECO:0000313" key="4">
    <source>
        <dbReference type="Proteomes" id="UP001620626"/>
    </source>
</evidence>
<feature type="compositionally biased region" description="Basic and acidic residues" evidence="1">
    <location>
        <begin position="91"/>
        <end position="103"/>
    </location>
</feature>
<gene>
    <name evidence="3" type="ORF">niasHT_031929</name>
</gene>
<feature type="region of interest" description="Disordered" evidence="1">
    <location>
        <begin position="76"/>
        <end position="103"/>
    </location>
</feature>
<dbReference type="Proteomes" id="UP001620626">
    <property type="component" value="Unassembled WGS sequence"/>
</dbReference>
<proteinExistence type="predicted"/>
<organism evidence="3 4">
    <name type="scientific">Heterodera trifolii</name>
    <dbReference type="NCBI Taxonomy" id="157864"/>
    <lineage>
        <taxon>Eukaryota</taxon>
        <taxon>Metazoa</taxon>
        <taxon>Ecdysozoa</taxon>
        <taxon>Nematoda</taxon>
        <taxon>Chromadorea</taxon>
        <taxon>Rhabditida</taxon>
        <taxon>Tylenchina</taxon>
        <taxon>Tylenchomorpha</taxon>
        <taxon>Tylenchoidea</taxon>
        <taxon>Heteroderidae</taxon>
        <taxon>Heteroderinae</taxon>
        <taxon>Heterodera</taxon>
    </lineage>
</organism>
<protein>
    <submittedName>
        <fullName evidence="3">Uncharacterized protein</fullName>
    </submittedName>
</protein>
<feature type="compositionally biased region" description="Basic and acidic residues" evidence="1">
    <location>
        <begin position="42"/>
        <end position="54"/>
    </location>
</feature>
<reference evidence="3 4" key="1">
    <citation type="submission" date="2024-10" db="EMBL/GenBank/DDBJ databases">
        <authorList>
            <person name="Kim D."/>
        </authorList>
    </citation>
    <scope>NUCLEOTIDE SEQUENCE [LARGE SCALE GENOMIC DNA]</scope>
    <source>
        <strain evidence="3">BH-2024</strain>
    </source>
</reference>
<evidence type="ECO:0000256" key="1">
    <source>
        <dbReference type="SAM" id="MobiDB-lite"/>
    </source>
</evidence>
<comment type="caution">
    <text evidence="3">The sequence shown here is derived from an EMBL/GenBank/DDBJ whole genome shotgun (WGS) entry which is preliminary data.</text>
</comment>
<evidence type="ECO:0000313" key="3">
    <source>
        <dbReference type="EMBL" id="KAL3071565.1"/>
    </source>
</evidence>
<dbReference type="EMBL" id="JBICBT010001358">
    <property type="protein sequence ID" value="KAL3071565.1"/>
    <property type="molecule type" value="Genomic_DNA"/>
</dbReference>
<evidence type="ECO:0000256" key="2">
    <source>
        <dbReference type="SAM" id="SignalP"/>
    </source>
</evidence>
<feature type="signal peptide" evidence="2">
    <location>
        <begin position="1"/>
        <end position="21"/>
    </location>
</feature>
<sequence length="103" mass="11625">MASFLLKFVLFISFLVLFCDCNDTDNEGETDKKKAVNGGPKENTKEGDQISDAKKGVRKDLKNLHIGENLTPHRLKAKKEVFKNKTPKRGKAVEKDVKKEVHV</sequence>
<accession>A0ABD2I2Z2</accession>
<keyword evidence="2" id="KW-0732">Signal</keyword>
<name>A0ABD2I2Z2_9BILA</name>
<feature type="region of interest" description="Disordered" evidence="1">
    <location>
        <begin position="25"/>
        <end position="54"/>
    </location>
</feature>